<dbReference type="Proteomes" id="UP001328733">
    <property type="component" value="Unassembled WGS sequence"/>
</dbReference>
<comment type="caution">
    <text evidence="1">The sequence shown here is derived from an EMBL/GenBank/DDBJ whole genome shotgun (WGS) entry which is preliminary data.</text>
</comment>
<accession>A0AAW9QL08</accession>
<dbReference type="EMBL" id="JBAFSM010000029">
    <property type="protein sequence ID" value="MEG3438480.1"/>
    <property type="molecule type" value="Genomic_DNA"/>
</dbReference>
<evidence type="ECO:0008006" key="3">
    <source>
        <dbReference type="Google" id="ProtNLM"/>
    </source>
</evidence>
<gene>
    <name evidence="1" type="ORF">V0288_15215</name>
</gene>
<dbReference type="RefSeq" id="WP_332865960.1">
    <property type="nucleotide sequence ID" value="NZ_JBAFSM010000029.1"/>
</dbReference>
<evidence type="ECO:0000313" key="1">
    <source>
        <dbReference type="EMBL" id="MEG3438480.1"/>
    </source>
</evidence>
<name>A0AAW9QL08_9CHRO</name>
<proteinExistence type="predicted"/>
<reference evidence="1 2" key="1">
    <citation type="submission" date="2024-01" db="EMBL/GenBank/DDBJ databases">
        <title>Genomic insights into the taxonomy and metabolism of the cyanobacterium Pannus brasiliensis CCIBt3594.</title>
        <authorList>
            <person name="Machado M."/>
            <person name="Botero N.B."/>
            <person name="Andreote A.P.D."/>
            <person name="Feitosa A.M.T."/>
            <person name="Popin R."/>
            <person name="Sivonen K."/>
            <person name="Fiore M.F."/>
        </authorList>
    </citation>
    <scope>NUCLEOTIDE SEQUENCE [LARGE SCALE GENOMIC DNA]</scope>
    <source>
        <strain evidence="1 2">CCIBt3594</strain>
    </source>
</reference>
<dbReference type="Gene3D" id="2.60.120.380">
    <property type="match status" value="1"/>
</dbReference>
<protein>
    <recommendedName>
        <fullName evidence="3">Peptidase C-terminal archaeal/bacterial domain-containing protein</fullName>
    </recommendedName>
</protein>
<keyword evidence="2" id="KW-1185">Reference proteome</keyword>
<evidence type="ECO:0000313" key="2">
    <source>
        <dbReference type="Proteomes" id="UP001328733"/>
    </source>
</evidence>
<sequence length="119" mass="13141">MKNTTLLAIALTTFAILPATETPAATRIQFARGSYCGSYSGNFSRGREFVLRLRGGQILSTRNIGRGTQYNIYVNGPTGTIDGRPVSPNQIDYPIPRSGDYYIYIESSTPYSNIEFCAR</sequence>
<dbReference type="AlphaFoldDB" id="A0AAW9QL08"/>
<organism evidence="1 2">
    <name type="scientific">Pannus brasiliensis CCIBt3594</name>
    <dbReference type="NCBI Taxonomy" id="1427578"/>
    <lineage>
        <taxon>Bacteria</taxon>
        <taxon>Bacillati</taxon>
        <taxon>Cyanobacteriota</taxon>
        <taxon>Cyanophyceae</taxon>
        <taxon>Oscillatoriophycideae</taxon>
        <taxon>Chroococcales</taxon>
        <taxon>Microcystaceae</taxon>
        <taxon>Pannus</taxon>
    </lineage>
</organism>